<dbReference type="PANTHER" id="PTHR32100">
    <property type="entry name" value="OMEGA-6 FATTY ACID DESATURASE, CHLOROPLASTIC"/>
    <property type="match status" value="1"/>
</dbReference>
<organism evidence="3 4">
    <name type="scientific">Mycena pura</name>
    <dbReference type="NCBI Taxonomy" id="153505"/>
    <lineage>
        <taxon>Eukaryota</taxon>
        <taxon>Fungi</taxon>
        <taxon>Dikarya</taxon>
        <taxon>Basidiomycota</taxon>
        <taxon>Agaricomycotina</taxon>
        <taxon>Agaricomycetes</taxon>
        <taxon>Agaricomycetidae</taxon>
        <taxon>Agaricales</taxon>
        <taxon>Marasmiineae</taxon>
        <taxon>Mycenaceae</taxon>
        <taxon>Mycena</taxon>
    </lineage>
</organism>
<keyword evidence="1" id="KW-1133">Transmembrane helix</keyword>
<comment type="caution">
    <text evidence="3">The sequence shown here is derived from an EMBL/GenBank/DDBJ whole genome shotgun (WGS) entry which is preliminary data.</text>
</comment>
<dbReference type="EMBL" id="JARJCW010000005">
    <property type="protein sequence ID" value="KAJ7224123.1"/>
    <property type="molecule type" value="Genomic_DNA"/>
</dbReference>
<feature type="transmembrane region" description="Helical" evidence="1">
    <location>
        <begin position="221"/>
        <end position="242"/>
    </location>
</feature>
<proteinExistence type="predicted"/>
<feature type="transmembrane region" description="Helical" evidence="1">
    <location>
        <begin position="192"/>
        <end position="209"/>
    </location>
</feature>
<dbReference type="Pfam" id="PF00487">
    <property type="entry name" value="FA_desaturase"/>
    <property type="match status" value="1"/>
</dbReference>
<name>A0AAD7E1P0_9AGAR</name>
<dbReference type="Proteomes" id="UP001219525">
    <property type="component" value="Unassembled WGS sequence"/>
</dbReference>
<dbReference type="GO" id="GO:0006629">
    <property type="term" value="P:lipid metabolic process"/>
    <property type="evidence" value="ECO:0007669"/>
    <property type="project" value="InterPro"/>
</dbReference>
<feature type="transmembrane region" description="Helical" evidence="1">
    <location>
        <begin position="12"/>
        <end position="32"/>
    </location>
</feature>
<keyword evidence="1" id="KW-0472">Membrane</keyword>
<dbReference type="InterPro" id="IPR012171">
    <property type="entry name" value="Fatty_acid_desaturase"/>
</dbReference>
<reference evidence="3" key="1">
    <citation type="submission" date="2023-03" db="EMBL/GenBank/DDBJ databases">
        <title>Massive genome expansion in bonnet fungi (Mycena s.s.) driven by repeated elements and novel gene families across ecological guilds.</title>
        <authorList>
            <consortium name="Lawrence Berkeley National Laboratory"/>
            <person name="Harder C.B."/>
            <person name="Miyauchi S."/>
            <person name="Viragh M."/>
            <person name="Kuo A."/>
            <person name="Thoen E."/>
            <person name="Andreopoulos B."/>
            <person name="Lu D."/>
            <person name="Skrede I."/>
            <person name="Drula E."/>
            <person name="Henrissat B."/>
            <person name="Morin E."/>
            <person name="Kohler A."/>
            <person name="Barry K."/>
            <person name="LaButti K."/>
            <person name="Morin E."/>
            <person name="Salamov A."/>
            <person name="Lipzen A."/>
            <person name="Mereny Z."/>
            <person name="Hegedus B."/>
            <person name="Baldrian P."/>
            <person name="Stursova M."/>
            <person name="Weitz H."/>
            <person name="Taylor A."/>
            <person name="Grigoriev I.V."/>
            <person name="Nagy L.G."/>
            <person name="Martin F."/>
            <person name="Kauserud H."/>
        </authorList>
    </citation>
    <scope>NUCLEOTIDE SEQUENCE</scope>
    <source>
        <strain evidence="3">9144</strain>
    </source>
</reference>
<gene>
    <name evidence="3" type="ORF">GGX14DRAFT_648583</name>
</gene>
<feature type="transmembrane region" description="Helical" evidence="1">
    <location>
        <begin position="72"/>
        <end position="92"/>
    </location>
</feature>
<feature type="transmembrane region" description="Helical" evidence="1">
    <location>
        <begin position="44"/>
        <end position="65"/>
    </location>
</feature>
<sequence length="350" mass="40958">MPPSVFEHRIMISILVLGRDIILAIALAYVMSVCKHWTTGVLQAMVWAAYWWFQGLVFTGIWVVGHECAHGSFLPSGFACNVIGLVCHSFLWTPYFSWKYVHHIHHRQHGLMDEDQHWIPKTRSELATAEGHASIWHYLEDTPVVALVKLIVQQIIGFPLYLLVHVTGPRHYPTFTSHFNPFSIFYAPRHRFGVILSDICLAFMAYGLSRATSRWGNWNIFLFYGVPCLLVSHWVTMIVYLHHNDKRVPHYRLPAWTYTRGAMATIDRDFLGWQGRFFLHDFTIFSRGYHFVRLRDQSWAFVFDLADLNTCDDPVFKSLWENYRNCRFVEDDGNILFYKDKDGRFFAPDS</sequence>
<feature type="domain" description="Fatty acid desaturase" evidence="2">
    <location>
        <begin position="46"/>
        <end position="281"/>
    </location>
</feature>
<evidence type="ECO:0000259" key="2">
    <source>
        <dbReference type="Pfam" id="PF00487"/>
    </source>
</evidence>
<protein>
    <recommendedName>
        <fullName evidence="2">Fatty acid desaturase domain-containing protein</fullName>
    </recommendedName>
</protein>
<dbReference type="AlphaFoldDB" id="A0AAD7E1P0"/>
<dbReference type="InterPro" id="IPR005804">
    <property type="entry name" value="FA_desaturase_dom"/>
</dbReference>
<keyword evidence="1" id="KW-0812">Transmembrane</keyword>
<evidence type="ECO:0000313" key="4">
    <source>
        <dbReference type="Proteomes" id="UP001219525"/>
    </source>
</evidence>
<keyword evidence="4" id="KW-1185">Reference proteome</keyword>
<evidence type="ECO:0000256" key="1">
    <source>
        <dbReference type="SAM" id="Phobius"/>
    </source>
</evidence>
<accession>A0AAD7E1P0</accession>
<evidence type="ECO:0000313" key="3">
    <source>
        <dbReference type="EMBL" id="KAJ7224123.1"/>
    </source>
</evidence>
<dbReference type="GO" id="GO:0016491">
    <property type="term" value="F:oxidoreductase activity"/>
    <property type="evidence" value="ECO:0007669"/>
    <property type="project" value="InterPro"/>
</dbReference>